<accession>A0AAU0UT06</accession>
<reference evidence="1 2" key="1">
    <citation type="submission" date="2023-04" db="EMBL/GenBank/DDBJ databases">
        <authorList>
            <person name="Hsu D."/>
        </authorList>
    </citation>
    <scope>NUCLEOTIDE SEQUENCE [LARGE SCALE GENOMIC DNA]</scope>
    <source>
        <strain evidence="1 2">MK1</strain>
    </source>
</reference>
<name>A0AAU0UT06_9FIRM</name>
<dbReference type="Proteomes" id="UP001329915">
    <property type="component" value="Chromosome"/>
</dbReference>
<evidence type="ECO:0000313" key="1">
    <source>
        <dbReference type="EMBL" id="WRO23765.1"/>
    </source>
</evidence>
<gene>
    <name evidence="1" type="ORF">MFMK1_003633</name>
</gene>
<evidence type="ECO:0000313" key="2">
    <source>
        <dbReference type="Proteomes" id="UP001329915"/>
    </source>
</evidence>
<sequence>MSRSKYIEFEGVFAERVLGIFRIIRGFADLRDLAEVSVPYIMINGNQPNHVVGHQRELDPKHAEDIKKYLERSDNRFIPEVILAVRYEVEPIIIETETVGVRTLEDGPIYMERRFSSKNQRIQKVRVRRSRLTDVKSSKFIRRIDGNHRLAFAERLQDDMNLQDKYLAPFCMVLLGTPENDADDYAESLIFHTINSTALPLESEHGLRLLLGQNPEYAMTPDNEFSHSPELHLTRLLADHLSGLPDPAKERFGERPLATLWDSSRQLIKMDPSIAETRQSLTVFADQLFAGLTDIATRLSANHPSMCSTYSFFELAARVWREAKGDDHEAKVSWVVGYLDRIGYWLGSQGITNLLNPLSPAQQLLETFKASQLHIPKRVFLARWYPKMDTPNDAYNKAQLRLEQLHRTLEDIQQLHGICLELIDMGTHEGGTFPIHNRMYEAISSSDIIICDLTGHRPNVYVEAGFALQHHEKNRLLFIFEPGEADDRVPFDLTTFKYIQISQAAEIPSKLKPEIEEILRSSGAGLVGGD</sequence>
<proteinExistence type="predicted"/>
<dbReference type="AlphaFoldDB" id="A0AAU0UT06"/>
<evidence type="ECO:0008006" key="3">
    <source>
        <dbReference type="Google" id="ProtNLM"/>
    </source>
</evidence>
<dbReference type="KEGG" id="dbc:MFMK1_003633"/>
<dbReference type="RefSeq" id="WP_366923143.1">
    <property type="nucleotide sequence ID" value="NZ_CP121694.1"/>
</dbReference>
<dbReference type="EMBL" id="CP121694">
    <property type="protein sequence ID" value="WRO23765.1"/>
    <property type="molecule type" value="Genomic_DNA"/>
</dbReference>
<organism evidence="1 2">
    <name type="scientific">Metallumcola ferriviriculae</name>
    <dbReference type="NCBI Taxonomy" id="3039180"/>
    <lineage>
        <taxon>Bacteria</taxon>
        <taxon>Bacillati</taxon>
        <taxon>Bacillota</taxon>
        <taxon>Clostridia</taxon>
        <taxon>Neomoorellales</taxon>
        <taxon>Desulfitibacteraceae</taxon>
        <taxon>Metallumcola</taxon>
    </lineage>
</organism>
<keyword evidence="2" id="KW-1185">Reference proteome</keyword>
<protein>
    <recommendedName>
        <fullName evidence="3">DGQHR domain-containing protein</fullName>
    </recommendedName>
</protein>